<dbReference type="AlphaFoldDB" id="A0A1G1SXX7"/>
<dbReference type="NCBIfam" id="TIGR04183">
    <property type="entry name" value="Por_Secre_tail"/>
    <property type="match status" value="1"/>
</dbReference>
<protein>
    <recommendedName>
        <fullName evidence="4">Secretion system C-terminal sorting domain-containing protein</fullName>
    </recommendedName>
</protein>
<reference evidence="2 3" key="1">
    <citation type="submission" date="2016-08" db="EMBL/GenBank/DDBJ databases">
        <title>Hymenobacter coccineus sp. nov., Hymenobacter lapidarius sp. nov. and Hymenobacter glacialis sp. nov., isolated from Antarctic soil.</title>
        <authorList>
            <person name="Sedlacek I."/>
            <person name="Kralova S."/>
            <person name="Kyrova K."/>
            <person name="Maslanova I."/>
            <person name="Stankova E."/>
            <person name="Vrbovska V."/>
            <person name="Nemec M."/>
            <person name="Bartak M."/>
            <person name="Svec P."/>
            <person name="Busse H.-J."/>
            <person name="Pantucek R."/>
        </authorList>
    </citation>
    <scope>NUCLEOTIDE SEQUENCE [LARGE SCALE GENOMIC DNA]</scope>
    <source>
        <strain evidence="2 3">CCM 8643</strain>
    </source>
</reference>
<feature type="compositionally biased region" description="Polar residues" evidence="1">
    <location>
        <begin position="371"/>
        <end position="380"/>
    </location>
</feature>
<feature type="region of interest" description="Disordered" evidence="1">
    <location>
        <begin position="353"/>
        <end position="380"/>
    </location>
</feature>
<dbReference type="Gene3D" id="2.60.120.260">
    <property type="entry name" value="Galactose-binding domain-like"/>
    <property type="match status" value="1"/>
</dbReference>
<dbReference type="EMBL" id="MDZB01000131">
    <property type="protein sequence ID" value="OGX83459.1"/>
    <property type="molecule type" value="Genomic_DNA"/>
</dbReference>
<comment type="caution">
    <text evidence="2">The sequence shown here is derived from an EMBL/GenBank/DDBJ whole genome shotgun (WGS) entry which is preliminary data.</text>
</comment>
<proteinExistence type="predicted"/>
<accession>A0A1G1SXX7</accession>
<evidence type="ECO:0000313" key="2">
    <source>
        <dbReference type="EMBL" id="OGX83459.1"/>
    </source>
</evidence>
<sequence>MLDANDGRLLLQGGSIQIAEKNGDTFDQASIAFVVSPGTLSSPNAGFGSGQTLALVQTGFDGATMTRTFSLTNAARNILMIATTGGAGTSYRFDIAVSASGMNAAGDPISILGPRQTSVFTVTGTPTITPTLTNTTIFIAPSNGPNITYDANNVSDNPDFDGANLGTFDIVNGQLVLNGGTATTTENGANVVENVILNFRVRQSTSGGGGYTALELTQRGVVENADGSRTRTFSLSNAARNLLAGVTVVGGYSVDAYLQANGRNTSTGTNFSVLDRTPAAPYTANFTVNGEPVVNTVWTGGVNDNWFDPLNWTEGVPTATKNAIIPNFSSGTPKPYPNIYSDAVKAPTPATTVINPDGSVSPVPADPGYDNTGSGNAQTRNLTLQGNSQLDRSILRLVIGRLDVFGNFDNPHGSFIQRNAGIISFKSAGNQTISGSPNGFINVEIDGGASSIKTLTNNFEVKAGGYLRFINGILQTNIANIDTNFVTFEGDVTDISGGITTVIRAARLLGETETTFFRGFLRTNQVATVGVPQDFSNIGMTLTFIGNEPGGVLVTRNNGDNYPPTAFNATPPKPGIRRVFGVQPGNPNSNTGGLNARLEFRFLDNELVNLRTNNENPADFSGSVDESRLSLYVSTNGGNTFFQLGRDSNSNNILVKNGVTTFATFTLSEQQGALPLPVTLTTFDAKRVGTDALVTWETASEFNSKGFEVQVSTDGKQFRTLGSVASASANSTKKTSYRYVDTEANKVGTRYYRLRQIDIDGKDAFFAPRTVLFTGKALATAMVAYPNPINGNELRLVLQSVVAGKGLLRITDMTGRLIRQESVELSSGISDLSVKNLGDLKAGLYLVGVTLPTGETQNLKIVKQ</sequence>
<evidence type="ECO:0000313" key="3">
    <source>
        <dbReference type="Proteomes" id="UP000176294"/>
    </source>
</evidence>
<organism evidence="2 3">
    <name type="scientific">Hymenobacter lapidarius</name>
    <dbReference type="NCBI Taxonomy" id="1908237"/>
    <lineage>
        <taxon>Bacteria</taxon>
        <taxon>Pseudomonadati</taxon>
        <taxon>Bacteroidota</taxon>
        <taxon>Cytophagia</taxon>
        <taxon>Cytophagales</taxon>
        <taxon>Hymenobacteraceae</taxon>
        <taxon>Hymenobacter</taxon>
    </lineage>
</organism>
<dbReference type="STRING" id="1908237.BEN47_04015"/>
<name>A0A1G1SXX7_9BACT</name>
<gene>
    <name evidence="2" type="ORF">BEN47_04015</name>
</gene>
<evidence type="ECO:0000256" key="1">
    <source>
        <dbReference type="SAM" id="MobiDB-lite"/>
    </source>
</evidence>
<keyword evidence="3" id="KW-1185">Reference proteome</keyword>
<dbReference type="Proteomes" id="UP000176294">
    <property type="component" value="Unassembled WGS sequence"/>
</dbReference>
<dbReference type="InterPro" id="IPR026444">
    <property type="entry name" value="Secre_tail"/>
</dbReference>
<evidence type="ECO:0008006" key="4">
    <source>
        <dbReference type="Google" id="ProtNLM"/>
    </source>
</evidence>